<protein>
    <submittedName>
        <fullName evidence="2">Uncharacterized protein</fullName>
    </submittedName>
</protein>
<dbReference type="Proteomes" id="UP001500596">
    <property type="component" value="Unassembled WGS sequence"/>
</dbReference>
<accession>A0ABN2HBK7</accession>
<reference evidence="2 3" key="1">
    <citation type="journal article" date="2019" name="Int. J. Syst. Evol. Microbiol.">
        <title>The Global Catalogue of Microorganisms (GCM) 10K type strain sequencing project: providing services to taxonomists for standard genome sequencing and annotation.</title>
        <authorList>
            <consortium name="The Broad Institute Genomics Platform"/>
            <consortium name="The Broad Institute Genome Sequencing Center for Infectious Disease"/>
            <person name="Wu L."/>
            <person name="Ma J."/>
        </authorList>
    </citation>
    <scope>NUCLEOTIDE SEQUENCE [LARGE SCALE GENOMIC DNA]</scope>
    <source>
        <strain evidence="2 3">JCM 15575</strain>
    </source>
</reference>
<comment type="caution">
    <text evidence="2">The sequence shown here is derived from an EMBL/GenBank/DDBJ whole genome shotgun (WGS) entry which is preliminary data.</text>
</comment>
<sequence length="91" mass="10123">MVGESRTVGIHETTRPREKSSLGIGAVPRRAQRWPPDYTPLAAAARWNEREHHVVADLEVVHVVADLGDDTAGLMAEHKREWADACSVDDR</sequence>
<feature type="region of interest" description="Disordered" evidence="1">
    <location>
        <begin position="1"/>
        <end position="22"/>
    </location>
</feature>
<evidence type="ECO:0000313" key="3">
    <source>
        <dbReference type="Proteomes" id="UP001500596"/>
    </source>
</evidence>
<gene>
    <name evidence="2" type="ORF">GCM10009807_30710</name>
</gene>
<dbReference type="EMBL" id="BAAAPK010000001">
    <property type="protein sequence ID" value="GAA1684781.1"/>
    <property type="molecule type" value="Genomic_DNA"/>
</dbReference>
<evidence type="ECO:0000313" key="2">
    <source>
        <dbReference type="EMBL" id="GAA1684781.1"/>
    </source>
</evidence>
<proteinExistence type="predicted"/>
<organism evidence="2 3">
    <name type="scientific">Microbacterium lacus</name>
    <dbReference type="NCBI Taxonomy" id="415217"/>
    <lineage>
        <taxon>Bacteria</taxon>
        <taxon>Bacillati</taxon>
        <taxon>Actinomycetota</taxon>
        <taxon>Actinomycetes</taxon>
        <taxon>Micrococcales</taxon>
        <taxon>Microbacteriaceae</taxon>
        <taxon>Microbacterium</taxon>
    </lineage>
</organism>
<evidence type="ECO:0000256" key="1">
    <source>
        <dbReference type="SAM" id="MobiDB-lite"/>
    </source>
</evidence>
<keyword evidence="3" id="KW-1185">Reference proteome</keyword>
<name>A0ABN2HBK7_9MICO</name>